<accession>A0A0D2AMU1</accession>
<dbReference type="InterPro" id="IPR001611">
    <property type="entry name" value="Leu-rich_rpt"/>
</dbReference>
<evidence type="ECO:0000256" key="2">
    <source>
        <dbReference type="ARBA" id="ARBA00022614"/>
    </source>
</evidence>
<dbReference type="GO" id="GO:0030620">
    <property type="term" value="F:U2 snRNA binding"/>
    <property type="evidence" value="ECO:0007669"/>
    <property type="project" value="InterPro"/>
</dbReference>
<evidence type="ECO:0000256" key="5">
    <source>
        <dbReference type="ARBA" id="ARBA00024196"/>
    </source>
</evidence>
<dbReference type="OrthoDB" id="433501at2759"/>
<keyword evidence="2" id="KW-0433">Leucine-rich repeat</keyword>
<sequence length="246" mass="28139">MRLTAELIQNSLSYINPLGERELDLRGHKIPAIENMGVASRDQDCIDFTDNDISVLGNFPLSPRLQTLLLTRNRISSIQPTLYRSIPNLKSLVLTQNRIVELADLEPLSRLEKLTYLILNDNPVKTKENYRLWVIWRCPKVRFLDYQKVRDAERQKANELFGSMEEPTALAAKILSIKSKATFDVAPTANGSSSSREIRVKLTPKERKRVEEMIKNAKSIREMEELERMLSEGKIPGGVLDDEMET</sequence>
<reference evidence="7 8" key="1">
    <citation type="submission" date="2015-01" db="EMBL/GenBank/DDBJ databases">
        <title>The Genome Sequence of Ochroconis gallopava CBS43764.</title>
        <authorList>
            <consortium name="The Broad Institute Genomics Platform"/>
            <person name="Cuomo C."/>
            <person name="de Hoog S."/>
            <person name="Gorbushina A."/>
            <person name="Stielow B."/>
            <person name="Teixiera M."/>
            <person name="Abouelleil A."/>
            <person name="Chapman S.B."/>
            <person name="Priest M."/>
            <person name="Young S.K."/>
            <person name="Wortman J."/>
            <person name="Nusbaum C."/>
            <person name="Birren B."/>
        </authorList>
    </citation>
    <scope>NUCLEOTIDE SEQUENCE [LARGE SCALE GENOMIC DNA]</scope>
    <source>
        <strain evidence="7 8">CBS 43764</strain>
    </source>
</reference>
<keyword evidence="3" id="KW-0677">Repeat</keyword>
<keyword evidence="8" id="KW-1185">Reference proteome</keyword>
<dbReference type="PANTHER" id="PTHR10552:SF6">
    <property type="entry name" value="U2 SMALL NUCLEAR RIBONUCLEOPROTEIN A"/>
    <property type="match status" value="1"/>
</dbReference>
<dbReference type="SUPFAM" id="SSF52058">
    <property type="entry name" value="L domain-like"/>
    <property type="match status" value="1"/>
</dbReference>
<dbReference type="PANTHER" id="PTHR10552">
    <property type="entry name" value="U2 SMALL NUCLEAR RIBONUCLEOPROTEIN A"/>
    <property type="match status" value="1"/>
</dbReference>
<evidence type="ECO:0000256" key="4">
    <source>
        <dbReference type="ARBA" id="ARBA00023242"/>
    </source>
</evidence>
<evidence type="ECO:0000313" key="7">
    <source>
        <dbReference type="EMBL" id="KIW00439.1"/>
    </source>
</evidence>
<dbReference type="HOGENOM" id="CLU_061027_1_0_1"/>
<evidence type="ECO:0000256" key="3">
    <source>
        <dbReference type="ARBA" id="ARBA00022737"/>
    </source>
</evidence>
<dbReference type="GeneID" id="27315940"/>
<dbReference type="Gene3D" id="3.80.10.10">
    <property type="entry name" value="Ribonuclease Inhibitor"/>
    <property type="match status" value="1"/>
</dbReference>
<organism evidence="7 8">
    <name type="scientific">Verruconis gallopava</name>
    <dbReference type="NCBI Taxonomy" id="253628"/>
    <lineage>
        <taxon>Eukaryota</taxon>
        <taxon>Fungi</taxon>
        <taxon>Dikarya</taxon>
        <taxon>Ascomycota</taxon>
        <taxon>Pezizomycotina</taxon>
        <taxon>Dothideomycetes</taxon>
        <taxon>Pleosporomycetidae</taxon>
        <taxon>Venturiales</taxon>
        <taxon>Sympoventuriaceae</taxon>
        <taxon>Verruconis</taxon>
    </lineage>
</organism>
<protein>
    <recommendedName>
        <fullName evidence="6">U2 small nuclear ribonucleoprotein A'</fullName>
    </recommendedName>
</protein>
<dbReference type="PROSITE" id="PS51450">
    <property type="entry name" value="LRR"/>
    <property type="match status" value="1"/>
</dbReference>
<evidence type="ECO:0000256" key="1">
    <source>
        <dbReference type="ARBA" id="ARBA00004123"/>
    </source>
</evidence>
<dbReference type="VEuPathDB" id="FungiDB:PV09_07967"/>
<keyword evidence="4" id="KW-0539">Nucleus</keyword>
<dbReference type="GO" id="GO:0005686">
    <property type="term" value="C:U2 snRNP"/>
    <property type="evidence" value="ECO:0007669"/>
    <property type="project" value="TreeGrafter"/>
</dbReference>
<evidence type="ECO:0000313" key="8">
    <source>
        <dbReference type="Proteomes" id="UP000053259"/>
    </source>
</evidence>
<comment type="subcellular location">
    <subcellularLocation>
        <location evidence="1">Nucleus</location>
    </subcellularLocation>
</comment>
<gene>
    <name evidence="7" type="ORF">PV09_07967</name>
</gene>
<dbReference type="RefSeq" id="XP_016210308.1">
    <property type="nucleotide sequence ID" value="XM_016361804.1"/>
</dbReference>
<dbReference type="InterPro" id="IPR044640">
    <property type="entry name" value="RU2A"/>
</dbReference>
<dbReference type="EMBL" id="KN847563">
    <property type="protein sequence ID" value="KIW00438.1"/>
    <property type="molecule type" value="Genomic_DNA"/>
</dbReference>
<dbReference type="RefSeq" id="XP_016210307.1">
    <property type="nucleotide sequence ID" value="XM_016361803.1"/>
</dbReference>
<name>A0A0D2AMU1_9PEZI</name>
<evidence type="ECO:0000256" key="6">
    <source>
        <dbReference type="ARBA" id="ARBA00024238"/>
    </source>
</evidence>
<dbReference type="AlphaFoldDB" id="A0A0D2AMU1"/>
<dbReference type="EMBL" id="KN847563">
    <property type="protein sequence ID" value="KIW00439.1"/>
    <property type="molecule type" value="Genomic_DNA"/>
</dbReference>
<dbReference type="Proteomes" id="UP000053259">
    <property type="component" value="Unassembled WGS sequence"/>
</dbReference>
<dbReference type="InterPro" id="IPR032675">
    <property type="entry name" value="LRR_dom_sf"/>
</dbReference>
<dbReference type="FunCoup" id="A0A0D2AMU1">
    <property type="interactions" value="1232"/>
</dbReference>
<dbReference type="GO" id="GO:0000398">
    <property type="term" value="P:mRNA splicing, via spliceosome"/>
    <property type="evidence" value="ECO:0007669"/>
    <property type="project" value="InterPro"/>
</dbReference>
<comment type="similarity">
    <text evidence="5">Belongs to the U2 small nuclear ribonucleoprotein A family.</text>
</comment>
<dbReference type="FunFam" id="3.80.10.10:FF:000026">
    <property type="entry name" value="U2 small nuclear ribonucleoprotein A"/>
    <property type="match status" value="1"/>
</dbReference>
<dbReference type="STRING" id="253628.A0A0D2AMU1"/>
<proteinExistence type="inferred from homology"/>
<dbReference type="Pfam" id="PF14580">
    <property type="entry name" value="LRR_9"/>
    <property type="match status" value="1"/>
</dbReference>